<dbReference type="EMBL" id="PNEN01000562">
    <property type="protein sequence ID" value="PPJ54480.1"/>
    <property type="molecule type" value="Genomic_DNA"/>
</dbReference>
<keyword evidence="2" id="KW-0812">Transmembrane</keyword>
<evidence type="ECO:0000256" key="1">
    <source>
        <dbReference type="ARBA" id="ARBA00004370"/>
    </source>
</evidence>
<feature type="region of interest" description="Disordered" evidence="5">
    <location>
        <begin position="1"/>
        <end position="30"/>
    </location>
</feature>
<evidence type="ECO:0000256" key="2">
    <source>
        <dbReference type="ARBA" id="ARBA00022692"/>
    </source>
</evidence>
<dbReference type="Proteomes" id="UP000237631">
    <property type="component" value="Unassembled WGS sequence"/>
</dbReference>
<dbReference type="PANTHER" id="PTHR28038">
    <property type="entry name" value="ADL329WP"/>
    <property type="match status" value="1"/>
</dbReference>
<sequence length="121" mass="13092">MASKKDMRRPDLIVPYQPPEKDEGSTDFQSTMTSTLPMAAIFTRNKLLGWTAVLFSLQSWLTETPAQKAASSSPAYLSVGMAIMSLGVGTCWTPSPNFFTTPSSGDRKRGPAIPPAFAFLS</sequence>
<dbReference type="InterPro" id="IPR005351">
    <property type="entry name" value="ASTER"/>
</dbReference>
<dbReference type="GO" id="GO:0005789">
    <property type="term" value="C:endoplasmic reticulum membrane"/>
    <property type="evidence" value="ECO:0007669"/>
    <property type="project" value="InterPro"/>
</dbReference>
<dbReference type="OrthoDB" id="284718at2759"/>
<evidence type="ECO:0000256" key="4">
    <source>
        <dbReference type="ARBA" id="ARBA00023136"/>
    </source>
</evidence>
<dbReference type="GO" id="GO:0045048">
    <property type="term" value="P:protein insertion into ER membrane"/>
    <property type="evidence" value="ECO:0007669"/>
    <property type="project" value="InterPro"/>
</dbReference>
<protein>
    <recommendedName>
        <fullName evidence="8">Protein Asterix</fullName>
    </recommendedName>
</protein>
<comment type="caution">
    <text evidence="6">The sequence shown here is derived from an EMBL/GenBank/DDBJ whole genome shotgun (WGS) entry which is preliminary data.</text>
</comment>
<dbReference type="AlphaFoldDB" id="A0A2S6C442"/>
<keyword evidence="3" id="KW-1133">Transmembrane helix</keyword>
<evidence type="ECO:0000256" key="3">
    <source>
        <dbReference type="ARBA" id="ARBA00022989"/>
    </source>
</evidence>
<organism evidence="6 7">
    <name type="scientific">Cercospora berteroae</name>
    <dbReference type="NCBI Taxonomy" id="357750"/>
    <lineage>
        <taxon>Eukaryota</taxon>
        <taxon>Fungi</taxon>
        <taxon>Dikarya</taxon>
        <taxon>Ascomycota</taxon>
        <taxon>Pezizomycotina</taxon>
        <taxon>Dothideomycetes</taxon>
        <taxon>Dothideomycetidae</taxon>
        <taxon>Mycosphaerellales</taxon>
        <taxon>Mycosphaerellaceae</taxon>
        <taxon>Cercospora</taxon>
    </lineage>
</organism>
<evidence type="ECO:0000313" key="7">
    <source>
        <dbReference type="Proteomes" id="UP000237631"/>
    </source>
</evidence>
<gene>
    <name evidence="6" type="ORF">CBER1_02540</name>
</gene>
<evidence type="ECO:0000256" key="5">
    <source>
        <dbReference type="SAM" id="MobiDB-lite"/>
    </source>
</evidence>
<feature type="compositionally biased region" description="Basic and acidic residues" evidence="5">
    <location>
        <begin position="1"/>
        <end position="11"/>
    </location>
</feature>
<dbReference type="STRING" id="357750.A0A2S6C442"/>
<keyword evidence="7" id="KW-1185">Reference proteome</keyword>
<evidence type="ECO:0000313" key="6">
    <source>
        <dbReference type="EMBL" id="PPJ54480.1"/>
    </source>
</evidence>
<keyword evidence="4" id="KW-0472">Membrane</keyword>
<dbReference type="GO" id="GO:0044183">
    <property type="term" value="F:protein folding chaperone"/>
    <property type="evidence" value="ECO:0007669"/>
    <property type="project" value="InterPro"/>
</dbReference>
<reference evidence="7" key="1">
    <citation type="journal article" date="2017" name="bioRxiv">
        <title>Conservation of a gene cluster reveals novel cercosporin biosynthetic mechanisms and extends production to the genus Colletotrichum.</title>
        <authorList>
            <person name="de Jonge R."/>
            <person name="Ebert M.K."/>
            <person name="Huitt-Roehl C.R."/>
            <person name="Pal P."/>
            <person name="Suttle J.C."/>
            <person name="Spanner R.E."/>
            <person name="Neubauer J.D."/>
            <person name="Jurick W.M.II."/>
            <person name="Stott K.A."/>
            <person name="Secor G.A."/>
            <person name="Thomma B.P.H.J."/>
            <person name="Van de Peer Y."/>
            <person name="Townsend C.A."/>
            <person name="Bolton M.D."/>
        </authorList>
    </citation>
    <scope>NUCLEOTIDE SEQUENCE [LARGE SCALE GENOMIC DNA]</scope>
    <source>
        <strain evidence="7">CBS538.71</strain>
    </source>
</reference>
<comment type="subcellular location">
    <subcellularLocation>
        <location evidence="1">Membrane</location>
    </subcellularLocation>
</comment>
<name>A0A2S6C442_9PEZI</name>
<proteinExistence type="predicted"/>
<evidence type="ECO:0008006" key="8">
    <source>
        <dbReference type="Google" id="ProtNLM"/>
    </source>
</evidence>
<dbReference type="Pfam" id="PF03669">
    <property type="entry name" value="ASTER"/>
    <property type="match status" value="1"/>
</dbReference>
<accession>A0A2S6C442</accession>
<dbReference type="PANTHER" id="PTHR28038:SF1">
    <property type="entry name" value="ADL329WP"/>
    <property type="match status" value="1"/>
</dbReference>